<evidence type="ECO:0000256" key="2">
    <source>
        <dbReference type="ARBA" id="ARBA00012254"/>
    </source>
</evidence>
<dbReference type="InterPro" id="IPR036477">
    <property type="entry name" value="Formyl_transf_N_sf"/>
</dbReference>
<comment type="pathway">
    <text evidence="1">Purine metabolism; IMP biosynthesis via de novo pathway; N(2)-formyl-N(1)-(5-phospho-D-ribosyl)glycinamide from N(1)-(5-phospho-D-ribosyl)glycinamide (10-formyl THF route): step 1/1.</text>
</comment>
<dbReference type="Pfam" id="PF00551">
    <property type="entry name" value="Formyl_trans_N"/>
    <property type="match status" value="1"/>
</dbReference>
<sequence>MKKIAVLFSGAGSNFKYLLDNLHNKDLKIIVAITNNPKADGISFAKEFNIPLYIIDSKLFKNREDFDKKVVDKLKEYTLDLTVLAGFMRILTPIFTDNIKAINLHPSLLPRHKGIKAIERSYEDSYENGGVSVHWVTNELDGGEIILQKKINKSNLSFKEYEDKIKVIEKIALAEGIRKALS</sequence>
<dbReference type="Gene3D" id="3.40.50.170">
    <property type="entry name" value="Formyl transferase, N-terminal domain"/>
    <property type="match status" value="1"/>
</dbReference>
<dbReference type="EMBL" id="FPHG01000027">
    <property type="protein sequence ID" value="SFV54841.1"/>
    <property type="molecule type" value="Genomic_DNA"/>
</dbReference>
<proteinExistence type="predicted"/>
<evidence type="ECO:0000256" key="3">
    <source>
        <dbReference type="ARBA" id="ARBA00022679"/>
    </source>
</evidence>
<dbReference type="EC" id="2.1.2.2" evidence="2"/>
<dbReference type="InterPro" id="IPR002376">
    <property type="entry name" value="Formyl_transf_N"/>
</dbReference>
<dbReference type="SUPFAM" id="SSF53328">
    <property type="entry name" value="Formyltransferase"/>
    <property type="match status" value="1"/>
</dbReference>
<evidence type="ECO:0000313" key="6">
    <source>
        <dbReference type="EMBL" id="SFV54841.1"/>
    </source>
</evidence>
<dbReference type="NCBIfam" id="TIGR00639">
    <property type="entry name" value="PurN"/>
    <property type="match status" value="1"/>
</dbReference>
<evidence type="ECO:0000259" key="5">
    <source>
        <dbReference type="Pfam" id="PF00551"/>
    </source>
</evidence>
<evidence type="ECO:0000256" key="1">
    <source>
        <dbReference type="ARBA" id="ARBA00005054"/>
    </source>
</evidence>
<feature type="domain" description="Formyl transferase N-terminal" evidence="5">
    <location>
        <begin position="2"/>
        <end position="175"/>
    </location>
</feature>
<reference evidence="6" key="1">
    <citation type="submission" date="2016-10" db="EMBL/GenBank/DDBJ databases">
        <authorList>
            <person name="de Groot N.N."/>
        </authorList>
    </citation>
    <scope>NUCLEOTIDE SEQUENCE</scope>
</reference>
<dbReference type="GO" id="GO:0006189">
    <property type="term" value="P:'de novo' IMP biosynthetic process"/>
    <property type="evidence" value="ECO:0007669"/>
    <property type="project" value="InterPro"/>
</dbReference>
<evidence type="ECO:0000256" key="4">
    <source>
        <dbReference type="ARBA" id="ARBA00022755"/>
    </source>
</evidence>
<dbReference type="PANTHER" id="PTHR43369:SF2">
    <property type="entry name" value="PHOSPHORIBOSYLGLYCINAMIDE FORMYLTRANSFERASE"/>
    <property type="match status" value="1"/>
</dbReference>
<protein>
    <recommendedName>
        <fullName evidence="2">phosphoribosylglycinamide formyltransferase 1</fullName>
        <ecNumber evidence="2">2.1.2.2</ecNumber>
    </recommendedName>
</protein>
<gene>
    <name evidence="6" type="ORF">MNB_SV-9-2</name>
</gene>
<organism evidence="6">
    <name type="scientific">hydrothermal vent metagenome</name>
    <dbReference type="NCBI Taxonomy" id="652676"/>
    <lineage>
        <taxon>unclassified sequences</taxon>
        <taxon>metagenomes</taxon>
        <taxon>ecological metagenomes</taxon>
    </lineage>
</organism>
<keyword evidence="4" id="KW-0658">Purine biosynthesis</keyword>
<dbReference type="GO" id="GO:0005737">
    <property type="term" value="C:cytoplasm"/>
    <property type="evidence" value="ECO:0007669"/>
    <property type="project" value="TreeGrafter"/>
</dbReference>
<dbReference type="PANTHER" id="PTHR43369">
    <property type="entry name" value="PHOSPHORIBOSYLGLYCINAMIDE FORMYLTRANSFERASE"/>
    <property type="match status" value="1"/>
</dbReference>
<keyword evidence="3 6" id="KW-0808">Transferase</keyword>
<name>A0A1W1BMZ8_9ZZZZ</name>
<dbReference type="GO" id="GO:0004644">
    <property type="term" value="F:phosphoribosylglycinamide formyltransferase activity"/>
    <property type="evidence" value="ECO:0007669"/>
    <property type="project" value="UniProtKB-EC"/>
</dbReference>
<dbReference type="InterPro" id="IPR004607">
    <property type="entry name" value="GART"/>
</dbReference>
<accession>A0A1W1BMZ8</accession>
<dbReference type="AlphaFoldDB" id="A0A1W1BMZ8"/>